<reference evidence="2 3" key="1">
    <citation type="submission" date="2016-10" db="EMBL/GenBank/DDBJ databases">
        <authorList>
            <person name="Varghese N."/>
            <person name="Submissions S."/>
        </authorList>
    </citation>
    <scope>NUCLEOTIDE SEQUENCE [LARGE SCALE GENOMIC DNA]</scope>
    <source>
        <strain evidence="2 3">LMG 18378</strain>
    </source>
</reference>
<sequence>MSDPFLGEIKMFGGNFAPRGYALCYGQTMSIAQNAALFSILGVTYGGNGVQTFALPDLRGRSPVGFGQQPGLSPVDLGQVGGGEAITLTINNLPAHAHTVTGTASVSIPVATTEGTSMSPSNTSVLATTVDNTAGAEVKVYAQAPGSTTLAPFNANVTGQTASVGNNMPVAIRNPFQGINFIIALEGIFPSRN</sequence>
<name>A0AAQ1HVH1_9PSED</name>
<feature type="domain" description="Phage tail collar" evidence="1">
    <location>
        <begin position="7"/>
        <end position="63"/>
    </location>
</feature>
<organism evidence="2 3">
    <name type="scientific">Pseudomonas citronellolis</name>
    <dbReference type="NCBI Taxonomy" id="53408"/>
    <lineage>
        <taxon>Bacteria</taxon>
        <taxon>Pseudomonadati</taxon>
        <taxon>Pseudomonadota</taxon>
        <taxon>Gammaproteobacteria</taxon>
        <taxon>Pseudomonadales</taxon>
        <taxon>Pseudomonadaceae</taxon>
        <taxon>Pseudomonas</taxon>
    </lineage>
</organism>
<dbReference type="InterPro" id="IPR011083">
    <property type="entry name" value="Phage_tail_collar_dom"/>
</dbReference>
<evidence type="ECO:0000313" key="2">
    <source>
        <dbReference type="EMBL" id="SFD05004.1"/>
    </source>
</evidence>
<comment type="caution">
    <text evidence="2">The sequence shown here is derived from an EMBL/GenBank/DDBJ whole genome shotgun (WGS) entry which is preliminary data.</text>
</comment>
<proteinExistence type="predicted"/>
<evidence type="ECO:0000313" key="3">
    <source>
        <dbReference type="Proteomes" id="UP000183385"/>
    </source>
</evidence>
<dbReference type="AlphaFoldDB" id="A0AAQ1HVH1"/>
<dbReference type="Pfam" id="PF07484">
    <property type="entry name" value="Collar"/>
    <property type="match status" value="1"/>
</dbReference>
<dbReference type="Proteomes" id="UP000183385">
    <property type="component" value="Unassembled WGS sequence"/>
</dbReference>
<evidence type="ECO:0000259" key="1">
    <source>
        <dbReference type="Pfam" id="PF07484"/>
    </source>
</evidence>
<dbReference type="RefSeq" id="WP_074980896.1">
    <property type="nucleotide sequence ID" value="NZ_CP101752.1"/>
</dbReference>
<gene>
    <name evidence="2" type="ORF">SAMN05216577_11589</name>
</gene>
<accession>A0AAQ1HVH1</accession>
<keyword evidence="3" id="KW-1185">Reference proteome</keyword>
<dbReference type="InterPro" id="IPR037053">
    <property type="entry name" value="Phage_tail_collar_dom_sf"/>
</dbReference>
<dbReference type="SUPFAM" id="SSF88874">
    <property type="entry name" value="Receptor-binding domain of short tail fibre protein gp12"/>
    <property type="match status" value="1"/>
</dbReference>
<dbReference type="EMBL" id="FOLS01000015">
    <property type="protein sequence ID" value="SFD05004.1"/>
    <property type="molecule type" value="Genomic_DNA"/>
</dbReference>
<dbReference type="Gene3D" id="3.90.1340.10">
    <property type="entry name" value="Phage tail collar domain"/>
    <property type="match status" value="1"/>
</dbReference>
<protein>
    <submittedName>
        <fullName evidence="2">Microcystin-dependent protein</fullName>
    </submittedName>
</protein>